<keyword evidence="1" id="KW-0732">Signal</keyword>
<dbReference type="PROSITE" id="PS51257">
    <property type="entry name" value="PROKAR_LIPOPROTEIN"/>
    <property type="match status" value="1"/>
</dbReference>
<dbReference type="Proteomes" id="UP001473424">
    <property type="component" value="Chromosome"/>
</dbReference>
<reference evidence="3" key="1">
    <citation type="journal article" date="2024" name="FEMS Microbiol. Lett.">
        <title>Genomic insights into Spiroplasma endosymbionts that induce male-killing and protective phenotypes in the pea aphid.</title>
        <authorList>
            <person name="Arai H."/>
            <person name="Legeai F."/>
            <person name="Kageyama D."/>
            <person name="Sugio A."/>
            <person name="Simon J.C."/>
        </authorList>
    </citation>
    <scope>NUCLEOTIDE SEQUENCE [LARGE SCALE GENOMIC DNA]</scope>
    <source>
        <strain evidence="3">sAp269</strain>
    </source>
</reference>
<evidence type="ECO:0000313" key="2">
    <source>
        <dbReference type="EMBL" id="BET39449.1"/>
    </source>
</evidence>
<keyword evidence="3" id="KW-1185">Reference proteome</keyword>
<proteinExistence type="predicted"/>
<name>A0ABN7BWY5_9MOLU</name>
<organism evidence="2 3">
    <name type="scientific">Spiroplasma ixodetis</name>
    <dbReference type="NCBI Taxonomy" id="2141"/>
    <lineage>
        <taxon>Bacteria</taxon>
        <taxon>Bacillati</taxon>
        <taxon>Mycoplasmatota</taxon>
        <taxon>Mollicutes</taxon>
        <taxon>Entomoplasmatales</taxon>
        <taxon>Spiroplasmataceae</taxon>
        <taxon>Spiroplasma</taxon>
    </lineage>
</organism>
<evidence type="ECO:0008006" key="4">
    <source>
        <dbReference type="Google" id="ProtNLM"/>
    </source>
</evidence>
<evidence type="ECO:0000313" key="3">
    <source>
        <dbReference type="Proteomes" id="UP001473424"/>
    </source>
</evidence>
<accession>A0ABN7BWY5</accession>
<feature type="signal peptide" evidence="1">
    <location>
        <begin position="1"/>
        <end position="25"/>
    </location>
</feature>
<gene>
    <name evidence="2" type="ORF">SAP269_20380</name>
</gene>
<evidence type="ECO:0000256" key="1">
    <source>
        <dbReference type="SAM" id="SignalP"/>
    </source>
</evidence>
<dbReference type="EMBL" id="AP028955">
    <property type="protein sequence ID" value="BET39449.1"/>
    <property type="molecule type" value="Genomic_DNA"/>
</dbReference>
<sequence length="84" mass="9094">MQMKNLLRLMGALSLTTVVTTSVVACGEQVAKQDIKDVKVDELKTAVDSEKTFDELNTNKEITDAVAAQGDKISGTFKFTDNIA</sequence>
<protein>
    <recommendedName>
        <fullName evidence="4">Lipoprotein</fullName>
    </recommendedName>
</protein>
<feature type="chain" id="PRO_5045627775" description="Lipoprotein" evidence="1">
    <location>
        <begin position="26"/>
        <end position="84"/>
    </location>
</feature>